<dbReference type="GO" id="GO:0006979">
    <property type="term" value="P:response to oxidative stress"/>
    <property type="evidence" value="ECO:0007669"/>
    <property type="project" value="InterPro"/>
</dbReference>
<dbReference type="PROSITE" id="PS51384">
    <property type="entry name" value="FAD_FR"/>
    <property type="match status" value="1"/>
</dbReference>
<feature type="signal peptide" evidence="16">
    <location>
        <begin position="1"/>
        <end position="17"/>
    </location>
</feature>
<feature type="binding site" description="axial binding residue" evidence="13">
    <location>
        <position position="316"/>
    </location>
    <ligand>
        <name>heme b</name>
        <dbReference type="ChEBI" id="CHEBI:60344"/>
    </ligand>
    <ligandPart>
        <name>Fe</name>
        <dbReference type="ChEBI" id="CHEBI:18248"/>
    </ligandPart>
</feature>
<keyword evidence="6 15" id="KW-0812">Transmembrane</keyword>
<dbReference type="CDD" id="cd09631">
    <property type="entry name" value="DOMON_DOH"/>
    <property type="match status" value="1"/>
</dbReference>
<dbReference type="GO" id="GO:0046872">
    <property type="term" value="F:metal ion binding"/>
    <property type="evidence" value="ECO:0007669"/>
    <property type="project" value="UniProtKB-KW"/>
</dbReference>
<dbReference type="InterPro" id="IPR018506">
    <property type="entry name" value="Cyt_B5_heme-BS"/>
</dbReference>
<dbReference type="InterPro" id="IPR036400">
    <property type="entry name" value="Cyt_B5-like_heme/steroid_sf"/>
</dbReference>
<dbReference type="SUPFAM" id="SSF49344">
    <property type="entry name" value="CBD9-like"/>
    <property type="match status" value="1"/>
</dbReference>
<evidence type="ECO:0000256" key="16">
    <source>
        <dbReference type="SAM" id="SignalP"/>
    </source>
</evidence>
<dbReference type="Proteomes" id="UP000325113">
    <property type="component" value="Unassembled WGS sequence"/>
</dbReference>
<name>A0A5A8C6C9_CAFRO</name>
<keyword evidence="10 13" id="KW-0408">Iron</keyword>
<feature type="transmembrane region" description="Helical" evidence="15">
    <location>
        <begin position="746"/>
        <end position="771"/>
    </location>
</feature>
<evidence type="ECO:0000256" key="9">
    <source>
        <dbReference type="ARBA" id="ARBA00022989"/>
    </source>
</evidence>
<evidence type="ECO:0000313" key="21">
    <source>
        <dbReference type="Proteomes" id="UP000325113"/>
    </source>
</evidence>
<dbReference type="PROSITE" id="PS50836">
    <property type="entry name" value="DOMON"/>
    <property type="match status" value="1"/>
</dbReference>
<dbReference type="Pfam" id="PF03098">
    <property type="entry name" value="An_peroxidase"/>
    <property type="match status" value="1"/>
</dbReference>
<dbReference type="InterPro" id="IPR045266">
    <property type="entry name" value="DOH_DOMON"/>
</dbReference>
<feature type="region of interest" description="Disordered" evidence="14">
    <location>
        <begin position="1315"/>
        <end position="1372"/>
    </location>
</feature>
<reference evidence="20 21" key="1">
    <citation type="submission" date="2019-07" db="EMBL/GenBank/DDBJ databases">
        <title>Genomes of Cafeteria roenbergensis.</title>
        <authorList>
            <person name="Fischer M.G."/>
            <person name="Hackl T."/>
            <person name="Roman M."/>
        </authorList>
    </citation>
    <scope>NUCLEOTIDE SEQUENCE [LARGE SCALE GENOMIC DNA]</scope>
    <source>
        <strain evidence="20 21">Cflag</strain>
    </source>
</reference>
<keyword evidence="3" id="KW-0813">Transport</keyword>
<evidence type="ECO:0000259" key="18">
    <source>
        <dbReference type="PROSITE" id="PS50836"/>
    </source>
</evidence>
<keyword evidence="7 13" id="KW-0479">Metal-binding</keyword>
<feature type="domain" description="FAD-binding FR-type" evidence="19">
    <location>
        <begin position="1038"/>
        <end position="1182"/>
    </location>
</feature>
<feature type="domain" description="Cytochrome b5 heme-binding" evidence="17">
    <location>
        <begin position="930"/>
        <end position="1017"/>
    </location>
</feature>
<dbReference type="InterPro" id="IPR017938">
    <property type="entry name" value="Riboflavin_synthase-like_b-brl"/>
</dbReference>
<feature type="compositionally biased region" description="Gly residues" evidence="14">
    <location>
        <begin position="544"/>
        <end position="561"/>
    </location>
</feature>
<dbReference type="PANTHER" id="PTHR11475">
    <property type="entry name" value="OXIDASE/PEROXIDASE"/>
    <property type="match status" value="1"/>
</dbReference>
<dbReference type="InterPro" id="IPR005018">
    <property type="entry name" value="DOMON_domain"/>
</dbReference>
<protein>
    <recommendedName>
        <fullName evidence="22">Cytochrome b5 heme-binding domain-containing protein</fullName>
    </recommendedName>
</protein>
<dbReference type="Pfam" id="PF00173">
    <property type="entry name" value="Cyt-b5"/>
    <property type="match status" value="1"/>
</dbReference>
<dbReference type="PRINTS" id="PR00457">
    <property type="entry name" value="ANPEROXIDASE"/>
</dbReference>
<feature type="region of interest" description="Disordered" evidence="14">
    <location>
        <begin position="1232"/>
        <end position="1284"/>
    </location>
</feature>
<dbReference type="SMART" id="SM00664">
    <property type="entry name" value="DoH"/>
    <property type="match status" value="1"/>
</dbReference>
<dbReference type="EMBL" id="VLTM01000146">
    <property type="protein sequence ID" value="KAA0148583.1"/>
    <property type="molecule type" value="Genomic_DNA"/>
</dbReference>
<feature type="chain" id="PRO_5022766857" description="Cytochrome b5 heme-binding domain-containing protein" evidence="16">
    <location>
        <begin position="18"/>
        <end position="1553"/>
    </location>
</feature>
<evidence type="ECO:0000256" key="14">
    <source>
        <dbReference type="SAM" id="MobiDB-lite"/>
    </source>
</evidence>
<dbReference type="Gene3D" id="2.40.30.10">
    <property type="entry name" value="Translation factors"/>
    <property type="match status" value="1"/>
</dbReference>
<sequence length="1553" mass="166191">MRAALAALALGAAGIAAAPLFAPIDGSQNNLLDAAKGTVGSRFSRRLGLAFYADGKSSIDETLPAPRVVSNVLFGQPPFRYNKHEVSFIAAFMGQFVAHDMIMTMGDDRPGEMLNITVPRGDKDMDPAGTGTQRISFKRLQYDPTSGTSQGNPRAPVNGQTHFLDASAIYGSSDDRVRLLRTFNGGLLIADPVNGLPRNTGDAVPMGGPLRNSAAQRFAGDPRANVNPGLLCLHAVFVLEHNYQARKLAEANSAWDDERLFQEARKRVMALLQNVVYKEYVPLLLGEGLPEYAGYDPTVDASVDIAFAVAAYRYGHSGINSMYWCAEEDGTTCASGNLLLRDVYFNPRYLEYTTIAHYLRGSILQPESAIDTVMVDDVRNFLEGIRNDLAAVDVLRGRDAGIPSFSRARQVYGLQPPSTFADITSNTQIAAVLSQLYGGDVTKVDLWVGGLAEQATSGAFVGPTFKAIIREQFIRTRDGDRFWFENDQLGHYEGGKFVPYLSEEERDEIRGTTMADIIRRNTDAKSIPDSVMRVPKEWVQAGATDGGSSGGSGSGSSGGTGASKRSQQLSPAVSIEWVPPAAGAEEIEITATLKGTGWFAIGLGQGMRDADVIMMRVQGGTPEVIDAKAGGYMLPAPDSSQDTKLVSGSESGGVSTVTFRRKLDTGDAAGDKPITAGANNVICAWDPSSDTFAIHGANRVAGLSVDFLSGGSSGGAGGTGNGTGGSSAFPTIDFDEQIRNAKLAAYGFHGMSMFATWGCLVPAGVFTVRFAKHLKSWQAFHRWSMMLAASITVPAAGAALASAAGGTAIAHQYIGVTVAVTLIIEIVAGTIMRQFMRGSKVPPTSFFWTKWFHRGFGWLLTISGMVNCYLGVAELLPEIKYYVLGFFVVITFAFVILAVFEDMQKDKLSSPSKLKTTTDGKLDRSFIAESHQSLTMHDVKMAIRAGNKWVLLDGWVFDVSNFLYTHPGGAFLIEGSIGTDVGQFFFGRDAFSERVGKHVHSQRAHTLLRGMCVGVLKSTATGQASSNWADRTSGDRAEDAVTWTVAKRTIINPGADREVVRLEFRNSDSVGTPAVSWRPSTFGRYMLVRFPVEHADGAGDIVPTSSSVRASKRRGSLATFLGAASPSEYVERPYTIVRRDNRDGFDLYVRRYPLGEVSPLVHKLAVADEATMLGPKGVGIHLDDNSHGVVVAVAQGTGVFTFFDVITYLLAKRREALHKGLTHTQSWRRPAWRGSAAGEATAPAYQKHREESWGLAGKGDDRSSSAGSSRVAVEPMPYHSEGGGVALPAVEERASERELGHSSDDDAALIIPEGAMRQDGGGSGPGSGRGMQNGSAGTGSRPRTADASSSSTGSGRKSTAWVDGKAAPEGMVGGVGKLVEGGRSPPPLLQAKTLDPEAAYASPTYAQQRAGGGSKATMVSKKAPYGAASRFADGMGDDPSRQKSPKLNRIKLVLIACFANEDNVLEGEWLNKCAREIPDFELFINVKTANRSGAVLRNFQNPSTGYLTDEKLASLLPQKDLLFVSICGTTSFNRTVQDKFIAMGLPRGLVSVV</sequence>
<feature type="compositionally biased region" description="Low complexity" evidence="14">
    <location>
        <begin position="1264"/>
        <end position="1273"/>
    </location>
</feature>
<dbReference type="Gene3D" id="1.10.640.10">
    <property type="entry name" value="Haem peroxidase domain superfamily, animal type"/>
    <property type="match status" value="1"/>
</dbReference>
<evidence type="ECO:0000256" key="4">
    <source>
        <dbReference type="ARBA" id="ARBA00022525"/>
    </source>
</evidence>
<dbReference type="PANTHER" id="PTHR11475:SF4">
    <property type="entry name" value="CHORION PEROXIDASE"/>
    <property type="match status" value="1"/>
</dbReference>
<dbReference type="Pfam" id="PF03351">
    <property type="entry name" value="DOMON"/>
    <property type="match status" value="1"/>
</dbReference>
<dbReference type="GO" id="GO:0005576">
    <property type="term" value="C:extracellular region"/>
    <property type="evidence" value="ECO:0007669"/>
    <property type="project" value="UniProtKB-SubCell"/>
</dbReference>
<accession>A0A5A8C6C9</accession>
<evidence type="ECO:0008006" key="22">
    <source>
        <dbReference type="Google" id="ProtNLM"/>
    </source>
</evidence>
<dbReference type="PROSITE" id="PS00191">
    <property type="entry name" value="CYTOCHROME_B5_1"/>
    <property type="match status" value="1"/>
</dbReference>
<dbReference type="InterPro" id="IPR019791">
    <property type="entry name" value="Haem_peroxidase_animal"/>
</dbReference>
<dbReference type="SUPFAM" id="SSF52343">
    <property type="entry name" value="Ferredoxin reductase-like, C-terminal NADP-linked domain"/>
    <property type="match status" value="1"/>
</dbReference>
<comment type="caution">
    <text evidence="20">The sequence shown here is derived from an EMBL/GenBank/DDBJ whole genome shotgun (WGS) entry which is preliminary data.</text>
</comment>
<dbReference type="GO" id="GO:0004601">
    <property type="term" value="F:peroxidase activity"/>
    <property type="evidence" value="ECO:0007669"/>
    <property type="project" value="InterPro"/>
</dbReference>
<dbReference type="PROSITE" id="PS50255">
    <property type="entry name" value="CYTOCHROME_B5_2"/>
    <property type="match status" value="1"/>
</dbReference>
<dbReference type="Gene3D" id="1.20.120.1770">
    <property type="match status" value="1"/>
</dbReference>
<evidence type="ECO:0000256" key="13">
    <source>
        <dbReference type="PIRSR" id="PIRSR619791-2"/>
    </source>
</evidence>
<keyword evidence="16" id="KW-0732">Signal</keyword>
<feature type="transmembrane region" description="Helical" evidence="15">
    <location>
        <begin position="783"/>
        <end position="804"/>
    </location>
</feature>
<gene>
    <name evidence="20" type="ORF">FNF31_07373</name>
</gene>
<dbReference type="InterPro" id="IPR010255">
    <property type="entry name" value="Haem_peroxidase_sf"/>
</dbReference>
<keyword evidence="12" id="KW-0325">Glycoprotein</keyword>
<feature type="compositionally biased region" description="Basic and acidic residues" evidence="14">
    <location>
        <begin position="1247"/>
        <end position="1263"/>
    </location>
</feature>
<dbReference type="PROSITE" id="PS50292">
    <property type="entry name" value="PEROXIDASE_3"/>
    <property type="match status" value="1"/>
</dbReference>
<dbReference type="InterPro" id="IPR006593">
    <property type="entry name" value="Cyt_b561/ferric_Rdtase_TM"/>
</dbReference>
<comment type="subcellular location">
    <subcellularLocation>
        <location evidence="1">Membrane</location>
    </subcellularLocation>
    <subcellularLocation>
        <location evidence="2">Secreted</location>
    </subcellularLocation>
</comment>
<evidence type="ECO:0000256" key="6">
    <source>
        <dbReference type="ARBA" id="ARBA00022692"/>
    </source>
</evidence>
<dbReference type="SUPFAM" id="SSF63380">
    <property type="entry name" value="Riboflavin synthase domain-like"/>
    <property type="match status" value="1"/>
</dbReference>
<evidence type="ECO:0000256" key="1">
    <source>
        <dbReference type="ARBA" id="ARBA00004370"/>
    </source>
</evidence>
<dbReference type="InterPro" id="IPR017927">
    <property type="entry name" value="FAD-bd_FR_type"/>
</dbReference>
<dbReference type="SMART" id="SM01117">
    <property type="entry name" value="Cyt-b5"/>
    <property type="match status" value="1"/>
</dbReference>
<dbReference type="SUPFAM" id="SSF48113">
    <property type="entry name" value="Heme-dependent peroxidases"/>
    <property type="match status" value="1"/>
</dbReference>
<dbReference type="InterPro" id="IPR001199">
    <property type="entry name" value="Cyt_B5-like_heme/steroid-bd"/>
</dbReference>
<keyword evidence="4" id="KW-0964">Secreted</keyword>
<evidence type="ECO:0000256" key="5">
    <source>
        <dbReference type="ARBA" id="ARBA00022617"/>
    </source>
</evidence>
<feature type="transmembrane region" description="Helical" evidence="15">
    <location>
        <begin position="810"/>
        <end position="831"/>
    </location>
</feature>
<feature type="transmembrane region" description="Helical" evidence="15">
    <location>
        <begin position="851"/>
        <end position="873"/>
    </location>
</feature>
<dbReference type="GO" id="GO:0020037">
    <property type="term" value="F:heme binding"/>
    <property type="evidence" value="ECO:0007669"/>
    <property type="project" value="InterPro"/>
</dbReference>
<dbReference type="Gene3D" id="3.10.120.10">
    <property type="entry name" value="Cytochrome b5-like heme/steroid binding domain"/>
    <property type="match status" value="1"/>
</dbReference>
<feature type="domain" description="DOMON" evidence="18">
    <location>
        <begin position="571"/>
        <end position="686"/>
    </location>
</feature>
<feature type="compositionally biased region" description="Gly residues" evidence="14">
    <location>
        <begin position="1319"/>
        <end position="1331"/>
    </location>
</feature>
<dbReference type="GO" id="GO:0016020">
    <property type="term" value="C:membrane"/>
    <property type="evidence" value="ECO:0007669"/>
    <property type="project" value="UniProtKB-SubCell"/>
</dbReference>
<organism evidence="20 21">
    <name type="scientific">Cafeteria roenbergensis</name>
    <name type="common">Marine flagellate</name>
    <dbReference type="NCBI Taxonomy" id="33653"/>
    <lineage>
        <taxon>Eukaryota</taxon>
        <taxon>Sar</taxon>
        <taxon>Stramenopiles</taxon>
        <taxon>Bigyra</taxon>
        <taxon>Opalozoa</taxon>
        <taxon>Bicosoecida</taxon>
        <taxon>Cafeteriaceae</taxon>
        <taxon>Cafeteria</taxon>
    </lineage>
</organism>
<evidence type="ECO:0000256" key="15">
    <source>
        <dbReference type="SAM" id="Phobius"/>
    </source>
</evidence>
<keyword evidence="8" id="KW-0249">Electron transport</keyword>
<feature type="compositionally biased region" description="Low complexity" evidence="14">
    <location>
        <begin position="1345"/>
        <end position="1360"/>
    </location>
</feature>
<dbReference type="SMART" id="SM00665">
    <property type="entry name" value="B561"/>
    <property type="match status" value="1"/>
</dbReference>
<evidence type="ECO:0000256" key="12">
    <source>
        <dbReference type="ARBA" id="ARBA00023180"/>
    </source>
</evidence>
<evidence type="ECO:0000256" key="11">
    <source>
        <dbReference type="ARBA" id="ARBA00023136"/>
    </source>
</evidence>
<dbReference type="Gene3D" id="2.60.40.1210">
    <property type="entry name" value="Cellobiose dehydrogenase, cytochrome domain"/>
    <property type="match status" value="1"/>
</dbReference>
<evidence type="ECO:0000256" key="3">
    <source>
        <dbReference type="ARBA" id="ARBA00022448"/>
    </source>
</evidence>
<evidence type="ECO:0000259" key="17">
    <source>
        <dbReference type="PROSITE" id="PS50255"/>
    </source>
</evidence>
<proteinExistence type="predicted"/>
<keyword evidence="5 13" id="KW-0349">Heme</keyword>
<evidence type="ECO:0000256" key="10">
    <source>
        <dbReference type="ARBA" id="ARBA00023004"/>
    </source>
</evidence>
<evidence type="ECO:0000313" key="20">
    <source>
        <dbReference type="EMBL" id="KAA0148583.1"/>
    </source>
</evidence>
<evidence type="ECO:0000256" key="7">
    <source>
        <dbReference type="ARBA" id="ARBA00022723"/>
    </source>
</evidence>
<dbReference type="SUPFAM" id="SSF55856">
    <property type="entry name" value="Cytochrome b5-like heme/steroid binding domain"/>
    <property type="match status" value="1"/>
</dbReference>
<dbReference type="CDD" id="cd08760">
    <property type="entry name" value="Cyt_b561_FRRS1_like"/>
    <property type="match status" value="1"/>
</dbReference>
<evidence type="ECO:0000256" key="8">
    <source>
        <dbReference type="ARBA" id="ARBA00022982"/>
    </source>
</evidence>
<feature type="region of interest" description="Disordered" evidence="14">
    <location>
        <begin position="541"/>
        <end position="573"/>
    </location>
</feature>
<dbReference type="InterPro" id="IPR037120">
    <property type="entry name" value="Haem_peroxidase_sf_animal"/>
</dbReference>
<evidence type="ECO:0000256" key="2">
    <source>
        <dbReference type="ARBA" id="ARBA00004613"/>
    </source>
</evidence>
<evidence type="ECO:0000259" key="19">
    <source>
        <dbReference type="PROSITE" id="PS51384"/>
    </source>
</evidence>
<dbReference type="InterPro" id="IPR039261">
    <property type="entry name" value="FNR_nucleotide-bd"/>
</dbReference>
<feature type="transmembrane region" description="Helical" evidence="15">
    <location>
        <begin position="879"/>
        <end position="900"/>
    </location>
</feature>
<keyword evidence="11 15" id="KW-0472">Membrane</keyword>
<keyword evidence="9 15" id="KW-1133">Transmembrane helix</keyword>